<evidence type="ECO:0000313" key="3">
    <source>
        <dbReference type="EMBL" id="QDY97764.1"/>
    </source>
</evidence>
<sequence>MKHRNEHNPDRPAPPDSETGYPRHRGHDKGHRGGHRRHGRPFDYGELRLLILALIADQPRHGYELIKAIEERLGGSYSPSPGVIYPILSWLDDVGYATVEPAPSGRKTYRITAEGEAFLEENRPAVDDLLNRTGTPGRGEIPAPILRGMENLKLALRLRLRSGPVGGATADKIAAALDAAAQDVERS</sequence>
<dbReference type="PANTHER" id="PTHR43252:SF7">
    <property type="entry name" value="TRANSCRIPTIONAL REGULATOR YQJI"/>
    <property type="match status" value="1"/>
</dbReference>
<dbReference type="Pfam" id="PF03551">
    <property type="entry name" value="PadR"/>
    <property type="match status" value="1"/>
</dbReference>
<protein>
    <submittedName>
        <fullName evidence="3">PadR family transcriptional regulator</fullName>
    </submittedName>
</protein>
<dbReference type="SUPFAM" id="SSF46785">
    <property type="entry name" value="Winged helix' DNA-binding domain"/>
    <property type="match status" value="1"/>
</dbReference>
<dbReference type="InterPro" id="IPR005149">
    <property type="entry name" value="Tscrpt_reg_PadR_N"/>
</dbReference>
<feature type="domain" description="Transcription regulator PadR N-terminal" evidence="2">
    <location>
        <begin position="51"/>
        <end position="121"/>
    </location>
</feature>
<dbReference type="AlphaFoldDB" id="A0AAP9EAS1"/>
<gene>
    <name evidence="3" type="ORF">CG010_026900</name>
</gene>
<geneLocation type="plasmid" evidence="4">
    <name>pat</name>
</geneLocation>
<dbReference type="RefSeq" id="WP_099086680.1">
    <property type="nucleotide sequence ID" value="NZ_CP042276.1"/>
</dbReference>
<evidence type="ECO:0000256" key="1">
    <source>
        <dbReference type="SAM" id="MobiDB-lite"/>
    </source>
</evidence>
<feature type="compositionally biased region" description="Basic and acidic residues" evidence="1">
    <location>
        <begin position="1"/>
        <end position="10"/>
    </location>
</feature>
<dbReference type="Proteomes" id="UP000222296">
    <property type="component" value="Plasmid pAt"/>
</dbReference>
<feature type="compositionally biased region" description="Basic residues" evidence="1">
    <location>
        <begin position="22"/>
        <end position="39"/>
    </location>
</feature>
<evidence type="ECO:0000313" key="4">
    <source>
        <dbReference type="Proteomes" id="UP000222296"/>
    </source>
</evidence>
<organism evidence="3 4">
    <name type="scientific">Agrobacterium tumefaciens</name>
    <dbReference type="NCBI Taxonomy" id="358"/>
    <lineage>
        <taxon>Bacteria</taxon>
        <taxon>Pseudomonadati</taxon>
        <taxon>Pseudomonadota</taxon>
        <taxon>Alphaproteobacteria</taxon>
        <taxon>Hyphomicrobiales</taxon>
        <taxon>Rhizobiaceae</taxon>
        <taxon>Rhizobium/Agrobacterium group</taxon>
        <taxon>Agrobacterium</taxon>
        <taxon>Agrobacterium tumefaciens complex</taxon>
    </lineage>
</organism>
<keyword evidence="3" id="KW-0614">Plasmid</keyword>
<evidence type="ECO:0000259" key="2">
    <source>
        <dbReference type="Pfam" id="PF03551"/>
    </source>
</evidence>
<name>A0AAP9EAS1_AGRTU</name>
<dbReference type="InterPro" id="IPR036388">
    <property type="entry name" value="WH-like_DNA-bd_sf"/>
</dbReference>
<dbReference type="InterPro" id="IPR036390">
    <property type="entry name" value="WH_DNA-bd_sf"/>
</dbReference>
<reference evidence="3 4" key="1">
    <citation type="journal article" date="2017" name="Genome Announc.">
        <title>Draft Genome Sequence of Agrobacterium tumefaciens Biovar 1 Strain 186, Isolated from Walnut.</title>
        <authorList>
            <person name="Poret-Peterson A.T."/>
            <person name="Bhatnagar S."/>
            <person name="McClean A.E."/>
            <person name="Kluepfel D.A."/>
        </authorList>
    </citation>
    <scope>NUCLEOTIDE SEQUENCE [LARGE SCALE GENOMIC DNA]</scope>
    <source>
        <strain evidence="3 4">186</strain>
    </source>
</reference>
<proteinExistence type="predicted"/>
<dbReference type="Gene3D" id="1.10.10.10">
    <property type="entry name" value="Winged helix-like DNA-binding domain superfamily/Winged helix DNA-binding domain"/>
    <property type="match status" value="1"/>
</dbReference>
<accession>A0AAP9EAS1</accession>
<dbReference type="EMBL" id="CP042276">
    <property type="protein sequence ID" value="QDY97764.1"/>
    <property type="molecule type" value="Genomic_DNA"/>
</dbReference>
<dbReference type="PANTHER" id="PTHR43252">
    <property type="entry name" value="TRANSCRIPTIONAL REGULATOR YQJI"/>
    <property type="match status" value="1"/>
</dbReference>
<feature type="region of interest" description="Disordered" evidence="1">
    <location>
        <begin position="1"/>
        <end position="39"/>
    </location>
</feature>